<proteinExistence type="predicted"/>
<comment type="caution">
    <text evidence="3">The sequence shown here is derived from an EMBL/GenBank/DDBJ whole genome shotgun (WGS) entry which is preliminary data.</text>
</comment>
<dbReference type="RefSeq" id="WP_126794672.1">
    <property type="nucleotide sequence ID" value="NZ_PIPI01000013.1"/>
</dbReference>
<dbReference type="PANTHER" id="PTHR48079:SF6">
    <property type="entry name" value="NAD(P)-BINDING DOMAIN-CONTAINING PROTEIN-RELATED"/>
    <property type="match status" value="1"/>
</dbReference>
<dbReference type="PANTHER" id="PTHR48079">
    <property type="entry name" value="PROTEIN YEEZ"/>
    <property type="match status" value="1"/>
</dbReference>
<evidence type="ECO:0000313" key="4">
    <source>
        <dbReference type="Proteomes" id="UP000288212"/>
    </source>
</evidence>
<feature type="domain" description="NAD(P)-binding" evidence="2">
    <location>
        <begin position="40"/>
        <end position="228"/>
    </location>
</feature>
<dbReference type="Gene3D" id="3.40.50.720">
    <property type="entry name" value="NAD(P)-binding Rossmann-like Domain"/>
    <property type="match status" value="1"/>
</dbReference>
<dbReference type="SUPFAM" id="SSF51735">
    <property type="entry name" value="NAD(P)-binding Rossmann-fold domains"/>
    <property type="match status" value="1"/>
</dbReference>
<dbReference type="InterPro" id="IPR051783">
    <property type="entry name" value="NAD(P)-dependent_oxidoreduct"/>
</dbReference>
<feature type="region of interest" description="Disordered" evidence="1">
    <location>
        <begin position="1"/>
        <end position="31"/>
    </location>
</feature>
<evidence type="ECO:0000313" key="3">
    <source>
        <dbReference type="EMBL" id="RUO18047.1"/>
    </source>
</evidence>
<dbReference type="GO" id="GO:0005737">
    <property type="term" value="C:cytoplasm"/>
    <property type="evidence" value="ECO:0007669"/>
    <property type="project" value="TreeGrafter"/>
</dbReference>
<dbReference type="InterPro" id="IPR036291">
    <property type="entry name" value="NAD(P)-bd_dom_sf"/>
</dbReference>
<dbReference type="OrthoDB" id="9808276at2"/>
<name>A0A432VPI8_9GAMM</name>
<feature type="compositionally biased region" description="Basic and acidic residues" evidence="1">
    <location>
        <begin position="1"/>
        <end position="23"/>
    </location>
</feature>
<dbReference type="GO" id="GO:0004029">
    <property type="term" value="F:aldehyde dehydrogenase (NAD+) activity"/>
    <property type="evidence" value="ECO:0007669"/>
    <property type="project" value="TreeGrafter"/>
</dbReference>
<protein>
    <recommendedName>
        <fullName evidence="2">NAD(P)-binding domain-containing protein</fullName>
    </recommendedName>
</protein>
<reference evidence="3 4" key="1">
    <citation type="journal article" date="2011" name="Front. Microbiol.">
        <title>Genomic signatures of strain selection and enhancement in Bacillus atrophaeus var. globigii, a historical biowarfare simulant.</title>
        <authorList>
            <person name="Gibbons H.S."/>
            <person name="Broomall S.M."/>
            <person name="McNew L.A."/>
            <person name="Daligault H."/>
            <person name="Chapman C."/>
            <person name="Bruce D."/>
            <person name="Karavis M."/>
            <person name="Krepps M."/>
            <person name="McGregor P.A."/>
            <person name="Hong C."/>
            <person name="Park K.H."/>
            <person name="Akmal A."/>
            <person name="Feldman A."/>
            <person name="Lin J.S."/>
            <person name="Chang W.E."/>
            <person name="Higgs B.W."/>
            <person name="Demirev P."/>
            <person name="Lindquist J."/>
            <person name="Liem A."/>
            <person name="Fochler E."/>
            <person name="Read T.D."/>
            <person name="Tapia R."/>
            <person name="Johnson S."/>
            <person name="Bishop-Lilly K.A."/>
            <person name="Detter C."/>
            <person name="Han C."/>
            <person name="Sozhamannan S."/>
            <person name="Rosenzweig C.N."/>
            <person name="Skowronski E.W."/>
        </authorList>
    </citation>
    <scope>NUCLEOTIDE SEQUENCE [LARGE SCALE GENOMIC DNA]</scope>
    <source>
        <strain evidence="3 4">AK5</strain>
    </source>
</reference>
<gene>
    <name evidence="3" type="ORF">CWE06_12125</name>
</gene>
<evidence type="ECO:0000256" key="1">
    <source>
        <dbReference type="SAM" id="MobiDB-lite"/>
    </source>
</evidence>
<sequence length="303" mass="33417">MSVEKHSHVDSDSFEDEHNHDYDPGQPDDEQPRALLIGYGDIASRVAPLLIDLGFAVTGVRRSPERAELLPEVQLVAGDVSQVETWAQLLSEPCDLVVVTLTPTDYSEAGYATGYVKPMQALATAWHALRKDEAPLLMYVSSSSVWGVRDGSWVDESTPATPDSATGQQLLRAEEVVAEVGMPYVIVRASGIYGPGRERMYAALQRGEYTITPAWANRIHADDLALVLQHLALQHFMGAELETLYIATEDEPLQGDDYIRRLASELDLDAEALLKTLPRSDKIGPRGSKRLRNDRLKATGFSF</sequence>
<dbReference type="EMBL" id="PIPI01000013">
    <property type="protein sequence ID" value="RUO18047.1"/>
    <property type="molecule type" value="Genomic_DNA"/>
</dbReference>
<dbReference type="AlphaFoldDB" id="A0A432VPI8"/>
<accession>A0A432VPI8</accession>
<dbReference type="Pfam" id="PF13460">
    <property type="entry name" value="NAD_binding_10"/>
    <property type="match status" value="1"/>
</dbReference>
<evidence type="ECO:0000259" key="2">
    <source>
        <dbReference type="Pfam" id="PF13460"/>
    </source>
</evidence>
<organism evidence="3 4">
    <name type="scientific">Aliidiomarina haloalkalitolerans</name>
    <dbReference type="NCBI Taxonomy" id="859059"/>
    <lineage>
        <taxon>Bacteria</taxon>
        <taxon>Pseudomonadati</taxon>
        <taxon>Pseudomonadota</taxon>
        <taxon>Gammaproteobacteria</taxon>
        <taxon>Alteromonadales</taxon>
        <taxon>Idiomarinaceae</taxon>
        <taxon>Aliidiomarina</taxon>
    </lineage>
</organism>
<dbReference type="InterPro" id="IPR016040">
    <property type="entry name" value="NAD(P)-bd_dom"/>
</dbReference>
<keyword evidence="4" id="KW-1185">Reference proteome</keyword>
<dbReference type="Proteomes" id="UP000288212">
    <property type="component" value="Unassembled WGS sequence"/>
</dbReference>